<reference evidence="4" key="1">
    <citation type="journal article" date="2014" name="Int. J. Syst. Evol. Microbiol.">
        <title>Complete genome sequence of Corynebacterium casei LMG S-19264T (=DSM 44701T), isolated from a smear-ripened cheese.</title>
        <authorList>
            <consortium name="US DOE Joint Genome Institute (JGI-PGF)"/>
            <person name="Walter F."/>
            <person name="Albersmeier A."/>
            <person name="Kalinowski J."/>
            <person name="Ruckert C."/>
        </authorList>
    </citation>
    <scope>NUCLEOTIDE SEQUENCE</scope>
    <source>
        <strain evidence="4">NBRC 110023</strain>
    </source>
</reference>
<name>A0AA37WKV6_9ALTE</name>
<feature type="region of interest" description="Disordered" evidence="1">
    <location>
        <begin position="22"/>
        <end position="44"/>
    </location>
</feature>
<dbReference type="Pfam" id="PF14086">
    <property type="entry name" value="DUF4266"/>
    <property type="match status" value="1"/>
</dbReference>
<evidence type="ECO:0000313" key="4">
    <source>
        <dbReference type="EMBL" id="GLR71330.1"/>
    </source>
</evidence>
<feature type="domain" description="DUF4266" evidence="3">
    <location>
        <begin position="49"/>
        <end position="98"/>
    </location>
</feature>
<accession>A0AA37WKV6</accession>
<dbReference type="PROSITE" id="PS51257">
    <property type="entry name" value="PROKAR_LIPOPROTEIN"/>
    <property type="match status" value="1"/>
</dbReference>
<evidence type="ECO:0000313" key="5">
    <source>
        <dbReference type="Proteomes" id="UP001156601"/>
    </source>
</evidence>
<dbReference type="Proteomes" id="UP001156601">
    <property type="component" value="Unassembled WGS sequence"/>
</dbReference>
<dbReference type="EMBL" id="BSOT01000006">
    <property type="protein sequence ID" value="GLR71330.1"/>
    <property type="molecule type" value="Genomic_DNA"/>
</dbReference>
<dbReference type="InterPro" id="IPR025362">
    <property type="entry name" value="DUF4266"/>
</dbReference>
<feature type="compositionally biased region" description="Low complexity" evidence="1">
    <location>
        <begin position="22"/>
        <end position="34"/>
    </location>
</feature>
<keyword evidence="2" id="KW-0732">Signal</keyword>
<feature type="signal peptide" evidence="2">
    <location>
        <begin position="1"/>
        <end position="27"/>
    </location>
</feature>
<sequence>MIPGRHKLGLVLISLLGLSACSSTSNTSIESSTENSERTGSFFDIGPWVKPYERSNLADPIMAIGRNPIALSYAKHVHESREGARGADGSAGGGCGCN</sequence>
<organism evidence="4 5">
    <name type="scientific">Agaribacter marinus</name>
    <dbReference type="NCBI Taxonomy" id="1431249"/>
    <lineage>
        <taxon>Bacteria</taxon>
        <taxon>Pseudomonadati</taxon>
        <taxon>Pseudomonadota</taxon>
        <taxon>Gammaproteobacteria</taxon>
        <taxon>Alteromonadales</taxon>
        <taxon>Alteromonadaceae</taxon>
        <taxon>Agaribacter</taxon>
    </lineage>
</organism>
<evidence type="ECO:0000256" key="2">
    <source>
        <dbReference type="SAM" id="SignalP"/>
    </source>
</evidence>
<proteinExistence type="predicted"/>
<dbReference type="AlphaFoldDB" id="A0AA37WKV6"/>
<evidence type="ECO:0000259" key="3">
    <source>
        <dbReference type="Pfam" id="PF14086"/>
    </source>
</evidence>
<gene>
    <name evidence="4" type="ORF">GCM10007852_22380</name>
</gene>
<dbReference type="RefSeq" id="WP_284217690.1">
    <property type="nucleotide sequence ID" value="NZ_BSOT01000006.1"/>
</dbReference>
<evidence type="ECO:0000256" key="1">
    <source>
        <dbReference type="SAM" id="MobiDB-lite"/>
    </source>
</evidence>
<reference evidence="4" key="2">
    <citation type="submission" date="2023-01" db="EMBL/GenBank/DDBJ databases">
        <title>Draft genome sequence of Agaribacter marinus strain NBRC 110023.</title>
        <authorList>
            <person name="Sun Q."/>
            <person name="Mori K."/>
        </authorList>
    </citation>
    <scope>NUCLEOTIDE SEQUENCE</scope>
    <source>
        <strain evidence="4">NBRC 110023</strain>
    </source>
</reference>
<protein>
    <recommendedName>
        <fullName evidence="3">DUF4266 domain-containing protein</fullName>
    </recommendedName>
</protein>
<keyword evidence="5" id="KW-1185">Reference proteome</keyword>
<comment type="caution">
    <text evidence="4">The sequence shown here is derived from an EMBL/GenBank/DDBJ whole genome shotgun (WGS) entry which is preliminary data.</text>
</comment>
<feature type="chain" id="PRO_5041440680" description="DUF4266 domain-containing protein" evidence="2">
    <location>
        <begin position="28"/>
        <end position="98"/>
    </location>
</feature>